<keyword evidence="1" id="KW-1133">Transmembrane helix</keyword>
<evidence type="ECO:0000256" key="1">
    <source>
        <dbReference type="SAM" id="Phobius"/>
    </source>
</evidence>
<feature type="transmembrane region" description="Helical" evidence="1">
    <location>
        <begin position="89"/>
        <end position="112"/>
    </location>
</feature>
<evidence type="ECO:0000313" key="2">
    <source>
        <dbReference type="EMBL" id="MBB6715797.1"/>
    </source>
</evidence>
<dbReference type="EMBL" id="JACKWY010000008">
    <property type="protein sequence ID" value="MBB6715797.1"/>
    <property type="molecule type" value="Genomic_DNA"/>
</dbReference>
<proteinExistence type="predicted"/>
<sequence length="173" mass="19949">MIVIMKELFVYILIFILAFTIHEFEEILYLPRWLDKNIKNNLLAEKVKSKFFHKVISHMNTTKFGLIVLEEYVLLIVILIYITISENNILFVGILLGYTFHIIVHVVQTLILKKYIPGFFTSVISGIVSTLLTCIIIKKSNLVVIDILITTSCVFSIIIINLLICHVLVRNVK</sequence>
<reference evidence="2 3" key="1">
    <citation type="submission" date="2020-08" db="EMBL/GenBank/DDBJ databases">
        <title>Clostridia isolated from Swiss meat.</title>
        <authorList>
            <person name="Wambui J."/>
            <person name="Stevens M.J.A."/>
            <person name="Stephan R."/>
        </authorList>
    </citation>
    <scope>NUCLEOTIDE SEQUENCE [LARGE SCALE GENOMIC DNA]</scope>
    <source>
        <strain evidence="2 3">CM001</strain>
    </source>
</reference>
<dbReference type="InterPro" id="IPR025671">
    <property type="entry name" value="HXXEE"/>
</dbReference>
<keyword evidence="1" id="KW-0472">Membrane</keyword>
<gene>
    <name evidence="2" type="ORF">H7E68_13890</name>
</gene>
<feature type="transmembrane region" description="Helical" evidence="1">
    <location>
        <begin position="64"/>
        <end position="82"/>
    </location>
</feature>
<organism evidence="2 3">
    <name type="scientific">Clostridium gasigenes</name>
    <dbReference type="NCBI Taxonomy" id="94869"/>
    <lineage>
        <taxon>Bacteria</taxon>
        <taxon>Bacillati</taxon>
        <taxon>Bacillota</taxon>
        <taxon>Clostridia</taxon>
        <taxon>Eubacteriales</taxon>
        <taxon>Clostridiaceae</taxon>
        <taxon>Clostridium</taxon>
    </lineage>
</organism>
<dbReference type="AlphaFoldDB" id="A0A7X0SDX4"/>
<feature type="transmembrane region" description="Helical" evidence="1">
    <location>
        <begin position="118"/>
        <end position="137"/>
    </location>
</feature>
<keyword evidence="1" id="KW-0812">Transmembrane</keyword>
<comment type="caution">
    <text evidence="2">The sequence shown here is derived from an EMBL/GenBank/DDBJ whole genome shotgun (WGS) entry which is preliminary data.</text>
</comment>
<dbReference type="Pfam" id="PF13787">
    <property type="entry name" value="HXXEE"/>
    <property type="match status" value="1"/>
</dbReference>
<protein>
    <submittedName>
        <fullName evidence="2">HXXEE domain-containing protein</fullName>
    </submittedName>
</protein>
<dbReference type="Proteomes" id="UP000585258">
    <property type="component" value="Unassembled WGS sequence"/>
</dbReference>
<feature type="transmembrane region" description="Helical" evidence="1">
    <location>
        <begin position="144"/>
        <end position="169"/>
    </location>
</feature>
<dbReference type="RefSeq" id="WP_185164984.1">
    <property type="nucleotide sequence ID" value="NZ_JACKWY010000008.1"/>
</dbReference>
<name>A0A7X0SDX4_9CLOT</name>
<evidence type="ECO:0000313" key="3">
    <source>
        <dbReference type="Proteomes" id="UP000585258"/>
    </source>
</evidence>
<accession>A0A7X0SDX4</accession>